<dbReference type="Proteomes" id="UP000441754">
    <property type="component" value="Unassembled WGS sequence"/>
</dbReference>
<reference evidence="1 2" key="1">
    <citation type="journal article" date="2018" name="Antonie Van Leeuwenhoek">
        <title>Larkinella terrae sp. nov., isolated from soil on Jeju Island, South Korea.</title>
        <authorList>
            <person name="Ten L.N."/>
            <person name="Jeon J."/>
            <person name="Park S.J."/>
            <person name="Park S."/>
            <person name="Lee S.Y."/>
            <person name="Kim M.K."/>
            <person name="Jung H.Y."/>
        </authorList>
    </citation>
    <scope>NUCLEOTIDE SEQUENCE [LARGE SCALE GENOMIC DNA]</scope>
    <source>
        <strain evidence="1 2">KCTC 52001</strain>
    </source>
</reference>
<dbReference type="EMBL" id="WJXZ01000001">
    <property type="protein sequence ID" value="MRS60400.1"/>
    <property type="molecule type" value="Genomic_DNA"/>
</dbReference>
<dbReference type="AlphaFoldDB" id="A0A7K0EEZ2"/>
<evidence type="ECO:0000313" key="2">
    <source>
        <dbReference type="Proteomes" id="UP000441754"/>
    </source>
</evidence>
<gene>
    <name evidence="1" type="ORF">GJJ30_03775</name>
</gene>
<name>A0A7K0EEZ2_9BACT</name>
<sequence length="202" mass="23142">MRHSIFLLMLLIAGCHRTIEPVEPVPPIGTAYLRVEYEGKKSTYVEGKNGIILSSSFGSFINNSNMVGMGGGIKDSINNIDWTILFYFKAADYQKNTGNFTKLFDSGDYNYLLLDKDYNPIGEKGVVISTSSPLDTSTTYRKANTTLLQKDDRPRLLEVKKAYFYNLTYDRFIWVEGKFESWMSDNKKIKGEFRIKVQHDLQ</sequence>
<organism evidence="1 2">
    <name type="scientific">Larkinella terrae</name>
    <dbReference type="NCBI Taxonomy" id="2025311"/>
    <lineage>
        <taxon>Bacteria</taxon>
        <taxon>Pseudomonadati</taxon>
        <taxon>Bacteroidota</taxon>
        <taxon>Cytophagia</taxon>
        <taxon>Cytophagales</taxon>
        <taxon>Spirosomataceae</taxon>
        <taxon>Larkinella</taxon>
    </lineage>
</organism>
<comment type="caution">
    <text evidence="1">The sequence shown here is derived from an EMBL/GenBank/DDBJ whole genome shotgun (WGS) entry which is preliminary data.</text>
</comment>
<keyword evidence="2" id="KW-1185">Reference proteome</keyword>
<proteinExistence type="predicted"/>
<evidence type="ECO:0000313" key="1">
    <source>
        <dbReference type="EMBL" id="MRS60400.1"/>
    </source>
</evidence>
<accession>A0A7K0EEZ2</accession>
<protein>
    <recommendedName>
        <fullName evidence="3">Lipoprotein</fullName>
    </recommendedName>
</protein>
<evidence type="ECO:0008006" key="3">
    <source>
        <dbReference type="Google" id="ProtNLM"/>
    </source>
</evidence>
<dbReference type="PROSITE" id="PS51257">
    <property type="entry name" value="PROKAR_LIPOPROTEIN"/>
    <property type="match status" value="1"/>
</dbReference>